<dbReference type="OrthoDB" id="6494023at2759"/>
<evidence type="ECO:0000313" key="8">
    <source>
        <dbReference type="EMBL" id="RWR99192.1"/>
    </source>
</evidence>
<feature type="non-terminal residue" evidence="8">
    <location>
        <position position="222"/>
    </location>
</feature>
<organism evidence="8 9">
    <name type="scientific">Dinothrombium tinctorium</name>
    <dbReference type="NCBI Taxonomy" id="1965070"/>
    <lineage>
        <taxon>Eukaryota</taxon>
        <taxon>Metazoa</taxon>
        <taxon>Ecdysozoa</taxon>
        <taxon>Arthropoda</taxon>
        <taxon>Chelicerata</taxon>
        <taxon>Arachnida</taxon>
        <taxon>Acari</taxon>
        <taxon>Acariformes</taxon>
        <taxon>Trombidiformes</taxon>
        <taxon>Prostigmata</taxon>
        <taxon>Anystina</taxon>
        <taxon>Parasitengona</taxon>
        <taxon>Trombidioidea</taxon>
        <taxon>Trombidiidae</taxon>
        <taxon>Dinothrombium</taxon>
    </lineage>
</organism>
<reference evidence="8 9" key="1">
    <citation type="journal article" date="2018" name="Gigascience">
        <title>Genomes of trombidid mites reveal novel predicted allergens and laterally-transferred genes associated with secondary metabolism.</title>
        <authorList>
            <person name="Dong X."/>
            <person name="Chaisiri K."/>
            <person name="Xia D."/>
            <person name="Armstrong S.D."/>
            <person name="Fang Y."/>
            <person name="Donnelly M.J."/>
            <person name="Kadowaki T."/>
            <person name="McGarry J.W."/>
            <person name="Darby A.C."/>
            <person name="Makepeace B.L."/>
        </authorList>
    </citation>
    <scope>NUCLEOTIDE SEQUENCE [LARGE SCALE GENOMIC DNA]</scope>
    <source>
        <strain evidence="8">UoL-WK</strain>
    </source>
</reference>
<dbReference type="AlphaFoldDB" id="A0A3S3PED5"/>
<comment type="caution">
    <text evidence="8">The sequence shown here is derived from an EMBL/GenBank/DDBJ whole genome shotgun (WGS) entry which is preliminary data.</text>
</comment>
<comment type="subcellular location">
    <subcellularLocation>
        <location evidence="1">Cell membrane</location>
        <topology evidence="1">Multi-pass membrane protein</topology>
    </subcellularLocation>
</comment>
<feature type="transmembrane region" description="Helical" evidence="6">
    <location>
        <begin position="133"/>
        <end position="156"/>
    </location>
</feature>
<dbReference type="STRING" id="1965070.A0A3S3PED5"/>
<evidence type="ECO:0000259" key="7">
    <source>
        <dbReference type="Pfam" id="PF12698"/>
    </source>
</evidence>
<feature type="transmembrane region" description="Helical" evidence="6">
    <location>
        <begin position="53"/>
        <end position="76"/>
    </location>
</feature>
<dbReference type="InterPro" id="IPR013525">
    <property type="entry name" value="ABC2_TM"/>
</dbReference>
<dbReference type="InterPro" id="IPR000412">
    <property type="entry name" value="ABC_2_transport"/>
</dbReference>
<feature type="domain" description="ABC-2 type transporter transmembrane" evidence="7">
    <location>
        <begin position="44"/>
        <end position="212"/>
    </location>
</feature>
<sequence>MPIQITVEKKLQEALQKYSSELFDKYGLNKMVITPLVSEKALYGNSTHPFRDFTANGAVVGIGYLTALGYTALTLVAERKSHLLEREYVLGVGKAHILLSLFVIQLLLSTTQAIFIVILMFNVFDILMKGSMLLVTLILVLQSLLGMSFGAFLAAVCKEEQEIILIEFGTYYLCAFLSGILWPLEGMPKVLRYISMLSPHTLPILSLRHVIVRGGDLNNLTV</sequence>
<evidence type="ECO:0000256" key="5">
    <source>
        <dbReference type="ARBA" id="ARBA00023136"/>
    </source>
</evidence>
<dbReference type="EMBL" id="NCKU01016487">
    <property type="protein sequence ID" value="RWR99192.1"/>
    <property type="molecule type" value="Genomic_DNA"/>
</dbReference>
<keyword evidence="9" id="KW-1185">Reference proteome</keyword>
<dbReference type="Proteomes" id="UP000285301">
    <property type="component" value="Unassembled WGS sequence"/>
</dbReference>
<keyword evidence="4 6" id="KW-1133">Transmembrane helix</keyword>
<evidence type="ECO:0000256" key="6">
    <source>
        <dbReference type="SAM" id="Phobius"/>
    </source>
</evidence>
<dbReference type="GO" id="GO:0043190">
    <property type="term" value="C:ATP-binding cassette (ABC) transporter complex"/>
    <property type="evidence" value="ECO:0007669"/>
    <property type="project" value="InterPro"/>
</dbReference>
<feature type="transmembrane region" description="Helical" evidence="6">
    <location>
        <begin position="163"/>
        <end position="184"/>
    </location>
</feature>
<dbReference type="PIRSF" id="PIRSF006648">
    <property type="entry name" value="DrrB"/>
    <property type="match status" value="1"/>
</dbReference>
<keyword evidence="3 6" id="KW-0812">Transmembrane</keyword>
<dbReference type="PANTHER" id="PTHR30294:SF38">
    <property type="entry name" value="TRANSPORT PERMEASE PROTEIN"/>
    <property type="match status" value="1"/>
</dbReference>
<dbReference type="GO" id="GO:0140359">
    <property type="term" value="F:ABC-type transporter activity"/>
    <property type="evidence" value="ECO:0007669"/>
    <property type="project" value="InterPro"/>
</dbReference>
<keyword evidence="5 6" id="KW-0472">Membrane</keyword>
<gene>
    <name evidence="8" type="ORF">B4U79_11760</name>
</gene>
<evidence type="ECO:0000256" key="2">
    <source>
        <dbReference type="ARBA" id="ARBA00022475"/>
    </source>
</evidence>
<evidence type="ECO:0000256" key="4">
    <source>
        <dbReference type="ARBA" id="ARBA00022989"/>
    </source>
</evidence>
<dbReference type="Pfam" id="PF12698">
    <property type="entry name" value="ABC2_membrane_3"/>
    <property type="match status" value="1"/>
</dbReference>
<evidence type="ECO:0000256" key="3">
    <source>
        <dbReference type="ARBA" id="ARBA00022692"/>
    </source>
</evidence>
<accession>A0A3S3PED5</accession>
<protein>
    <recommendedName>
        <fullName evidence="7">ABC-2 type transporter transmembrane domain-containing protein</fullName>
    </recommendedName>
</protein>
<dbReference type="InterPro" id="IPR051449">
    <property type="entry name" value="ABC-2_transporter_component"/>
</dbReference>
<evidence type="ECO:0000256" key="1">
    <source>
        <dbReference type="ARBA" id="ARBA00004651"/>
    </source>
</evidence>
<dbReference type="PANTHER" id="PTHR30294">
    <property type="entry name" value="MEMBRANE COMPONENT OF ABC TRANSPORTER YHHJ-RELATED"/>
    <property type="match status" value="1"/>
</dbReference>
<evidence type="ECO:0000313" key="9">
    <source>
        <dbReference type="Proteomes" id="UP000285301"/>
    </source>
</evidence>
<feature type="transmembrane region" description="Helical" evidence="6">
    <location>
        <begin position="97"/>
        <end position="121"/>
    </location>
</feature>
<name>A0A3S3PED5_9ACAR</name>
<proteinExistence type="predicted"/>
<keyword evidence="2" id="KW-1003">Cell membrane</keyword>